<dbReference type="SUPFAM" id="SSF52540">
    <property type="entry name" value="P-loop containing nucleoside triphosphate hydrolases"/>
    <property type="match status" value="1"/>
</dbReference>
<name>A0A1V0TTF3_9ACTN</name>
<organism evidence="6 7">
    <name type="scientific">Streptomyces gilvosporeus</name>
    <dbReference type="NCBI Taxonomy" id="553510"/>
    <lineage>
        <taxon>Bacteria</taxon>
        <taxon>Bacillati</taxon>
        <taxon>Actinomycetota</taxon>
        <taxon>Actinomycetes</taxon>
        <taxon>Kitasatosporales</taxon>
        <taxon>Streptomycetaceae</taxon>
        <taxon>Streptomyces</taxon>
    </lineage>
</organism>
<dbReference type="InterPro" id="IPR003439">
    <property type="entry name" value="ABC_transporter-like_ATP-bd"/>
</dbReference>
<evidence type="ECO:0000313" key="6">
    <source>
        <dbReference type="EMBL" id="ARF56226.1"/>
    </source>
</evidence>
<dbReference type="RefSeq" id="WP_083106076.1">
    <property type="nucleotide sequence ID" value="NZ_CP020569.1"/>
</dbReference>
<dbReference type="PROSITE" id="PS00211">
    <property type="entry name" value="ABC_TRANSPORTER_1"/>
    <property type="match status" value="1"/>
</dbReference>
<gene>
    <name evidence="6" type="ORF">B1H19_20405</name>
</gene>
<dbReference type="OrthoDB" id="5116176at2"/>
<dbReference type="PROSITE" id="PS50893">
    <property type="entry name" value="ABC_TRANSPORTER_2"/>
    <property type="match status" value="1"/>
</dbReference>
<dbReference type="KEGG" id="sgv:B1H19_20405"/>
<evidence type="ECO:0000259" key="5">
    <source>
        <dbReference type="PROSITE" id="PS50893"/>
    </source>
</evidence>
<protein>
    <recommendedName>
        <fullName evidence="5">ABC transporter domain-containing protein</fullName>
    </recommendedName>
</protein>
<evidence type="ECO:0000256" key="1">
    <source>
        <dbReference type="ARBA" id="ARBA00005417"/>
    </source>
</evidence>
<dbReference type="GO" id="GO:0016887">
    <property type="term" value="F:ATP hydrolysis activity"/>
    <property type="evidence" value="ECO:0007669"/>
    <property type="project" value="InterPro"/>
</dbReference>
<dbReference type="InterPro" id="IPR003593">
    <property type="entry name" value="AAA+_ATPase"/>
</dbReference>
<feature type="domain" description="ABC transporter" evidence="5">
    <location>
        <begin position="15"/>
        <end position="240"/>
    </location>
</feature>
<keyword evidence="2" id="KW-0813">Transport</keyword>
<dbReference type="Gene3D" id="3.40.50.300">
    <property type="entry name" value="P-loop containing nucleotide triphosphate hydrolases"/>
    <property type="match status" value="1"/>
</dbReference>
<dbReference type="InterPro" id="IPR017871">
    <property type="entry name" value="ABC_transporter-like_CS"/>
</dbReference>
<dbReference type="SMART" id="SM00382">
    <property type="entry name" value="AAA"/>
    <property type="match status" value="1"/>
</dbReference>
<evidence type="ECO:0000256" key="4">
    <source>
        <dbReference type="ARBA" id="ARBA00022840"/>
    </source>
</evidence>
<keyword evidence="3" id="KW-0547">Nucleotide-binding</keyword>
<dbReference type="PANTHER" id="PTHR43335">
    <property type="entry name" value="ABC TRANSPORTER, ATP-BINDING PROTEIN"/>
    <property type="match status" value="1"/>
</dbReference>
<dbReference type="EMBL" id="CP020569">
    <property type="protein sequence ID" value="ARF56226.1"/>
    <property type="molecule type" value="Genomic_DNA"/>
</dbReference>
<dbReference type="InterPro" id="IPR027417">
    <property type="entry name" value="P-loop_NTPase"/>
</dbReference>
<dbReference type="Pfam" id="PF00005">
    <property type="entry name" value="ABC_tran"/>
    <property type="match status" value="1"/>
</dbReference>
<dbReference type="STRING" id="553510.B1H19_20405"/>
<reference evidence="6 7" key="1">
    <citation type="submission" date="2017-04" db="EMBL/GenBank/DDBJ databases">
        <title>Complete Genome Sequence of Streptomyces gilvosporeus F607, a Capable Producer of Natamycin.</title>
        <authorList>
            <person name="Zong G."/>
            <person name="Zhong C."/>
            <person name="Fu J."/>
            <person name="Qin R."/>
            <person name="Cao G."/>
        </authorList>
    </citation>
    <scope>NUCLEOTIDE SEQUENCE [LARGE SCALE GENOMIC DNA]</scope>
    <source>
        <strain evidence="6 7">F607</strain>
    </source>
</reference>
<proteinExistence type="inferred from homology"/>
<evidence type="ECO:0000256" key="2">
    <source>
        <dbReference type="ARBA" id="ARBA00022448"/>
    </source>
</evidence>
<dbReference type="Proteomes" id="UP000192726">
    <property type="component" value="Chromosome"/>
</dbReference>
<keyword evidence="7" id="KW-1185">Reference proteome</keyword>
<evidence type="ECO:0000313" key="7">
    <source>
        <dbReference type="Proteomes" id="UP000192726"/>
    </source>
</evidence>
<comment type="similarity">
    <text evidence="1">Belongs to the ABC transporter superfamily.</text>
</comment>
<evidence type="ECO:0000256" key="3">
    <source>
        <dbReference type="ARBA" id="ARBA00022741"/>
    </source>
</evidence>
<dbReference type="PANTHER" id="PTHR43335:SF4">
    <property type="entry name" value="ABC TRANSPORTER, ATP-BINDING PROTEIN"/>
    <property type="match status" value="1"/>
</dbReference>
<dbReference type="AlphaFoldDB" id="A0A1V0TTF3"/>
<keyword evidence="4" id="KW-0067">ATP-binding</keyword>
<dbReference type="GO" id="GO:0005524">
    <property type="term" value="F:ATP binding"/>
    <property type="evidence" value="ECO:0007669"/>
    <property type="project" value="UniProtKB-KW"/>
</dbReference>
<sequence length="313" mass="33202">MTQTTTPDPTAGSAVHVAGLQRTYPGGAGLHHLDLTVPTGSLTALIGPNGSGKTTTMRLLLGLDQPEAGTGTILGSPFDHPARYLPEVGALIEHPALYPRLTGRTNLRVLAELAGLGDDRIHRALSLTGMQQHADRLVATYSLGMRQRLGIAAALLTEPRLLILDEPTNGLDPVGTAQLRELLRGLTSAGTTVLISSHQLNELDATCDHFVFLHQGTTLFQGDRDALAASQHSYVEAAPESPDQLAALASTLQEAGYGVRQHEGRLLVDTAAEHAGELNRTATAHGITLAHLTVRRPTLEEAFFSVLGQEPQC</sequence>
<accession>A0A1V0TTF3</accession>